<proteinExistence type="predicted"/>
<dbReference type="AlphaFoldDB" id="A0AAF3JC47"/>
<dbReference type="WBParaSite" id="MBELARI_LOCUS9704">
    <property type="protein sequence ID" value="MBELARI_LOCUS9704"/>
    <property type="gene ID" value="MBELARI_LOCUS9704"/>
</dbReference>
<keyword evidence="1" id="KW-1185">Reference proteome</keyword>
<evidence type="ECO:0000313" key="1">
    <source>
        <dbReference type="Proteomes" id="UP000887575"/>
    </source>
</evidence>
<evidence type="ECO:0000313" key="2">
    <source>
        <dbReference type="WBParaSite" id="MBELARI_LOCUS9704"/>
    </source>
</evidence>
<name>A0AAF3JC47_9BILA</name>
<accession>A0AAF3JC47</accession>
<dbReference type="Proteomes" id="UP000887575">
    <property type="component" value="Unassembled WGS sequence"/>
</dbReference>
<organism evidence="1 2">
    <name type="scientific">Mesorhabditis belari</name>
    <dbReference type="NCBI Taxonomy" id="2138241"/>
    <lineage>
        <taxon>Eukaryota</taxon>
        <taxon>Metazoa</taxon>
        <taxon>Ecdysozoa</taxon>
        <taxon>Nematoda</taxon>
        <taxon>Chromadorea</taxon>
        <taxon>Rhabditida</taxon>
        <taxon>Rhabditina</taxon>
        <taxon>Rhabditomorpha</taxon>
        <taxon>Rhabditoidea</taxon>
        <taxon>Rhabditidae</taxon>
        <taxon>Mesorhabditinae</taxon>
        <taxon>Mesorhabditis</taxon>
    </lineage>
</organism>
<protein>
    <submittedName>
        <fullName evidence="2">Uncharacterized protein</fullName>
    </submittedName>
</protein>
<reference evidence="2" key="1">
    <citation type="submission" date="2024-02" db="UniProtKB">
        <authorList>
            <consortium name="WormBaseParasite"/>
        </authorList>
    </citation>
    <scope>IDENTIFICATION</scope>
</reference>
<sequence>MDDEAAIYISPMKEGDVKVQIPVVPDSCHSGPPAKKADEKCNKIECLDKHRTLFLIGHLCKEHLFTDGFACSECFLGSHKRDKVASHVQHHHVGTNARVIDKIVEEPLLNDLLAIAGRCFPDDFSRIEAYLKKKKAAGMKERKPRAKKNFLRLLRVMSSQLLFGGIELFPKASHEFSSTGNGLKDASPTPLELVLKGIQQQGAGPENHAAASGTSSESLFDRVMRLEAELVDERNTKKQLAELCEFYTRVQSIEQYKNALLSEQNTLLTKMVLEKLEIDVGNGAILLNENL</sequence>